<gene>
    <name evidence="1" type="ORF">C8J48_3594</name>
</gene>
<dbReference type="EMBL" id="PZZP01000004">
    <property type="protein sequence ID" value="PTM53270.1"/>
    <property type="molecule type" value="Genomic_DNA"/>
</dbReference>
<dbReference type="Proteomes" id="UP000241639">
    <property type="component" value="Unassembled WGS sequence"/>
</dbReference>
<reference evidence="1 2" key="1">
    <citation type="submission" date="2018-04" db="EMBL/GenBank/DDBJ databases">
        <title>Genomic Encyclopedia of Archaeal and Bacterial Type Strains, Phase II (KMG-II): from individual species to whole genera.</title>
        <authorList>
            <person name="Goeker M."/>
        </authorList>
    </citation>
    <scope>NUCLEOTIDE SEQUENCE [LARGE SCALE GENOMIC DNA]</scope>
    <source>
        <strain evidence="1 2">DSM 45169</strain>
    </source>
</reference>
<comment type="caution">
    <text evidence="1">The sequence shown here is derived from an EMBL/GenBank/DDBJ whole genome shotgun (WGS) entry which is preliminary data.</text>
</comment>
<dbReference type="RefSeq" id="WP_107728559.1">
    <property type="nucleotide sequence ID" value="NZ_PZZP01000004.1"/>
</dbReference>
<name>A0A2T4Z0N6_9BACL</name>
<evidence type="ECO:0000313" key="2">
    <source>
        <dbReference type="Proteomes" id="UP000241639"/>
    </source>
</evidence>
<organism evidence="1 2">
    <name type="scientific">Desmospora activa DSM 45169</name>
    <dbReference type="NCBI Taxonomy" id="1121389"/>
    <lineage>
        <taxon>Bacteria</taxon>
        <taxon>Bacillati</taxon>
        <taxon>Bacillota</taxon>
        <taxon>Bacilli</taxon>
        <taxon>Bacillales</taxon>
        <taxon>Thermoactinomycetaceae</taxon>
        <taxon>Desmospora</taxon>
    </lineage>
</organism>
<evidence type="ECO:0000313" key="1">
    <source>
        <dbReference type="EMBL" id="PTM53270.1"/>
    </source>
</evidence>
<dbReference type="OrthoDB" id="2988784at2"/>
<keyword evidence="2" id="KW-1185">Reference proteome</keyword>
<protein>
    <submittedName>
        <fullName evidence="1">Uncharacterized protein</fullName>
    </submittedName>
</protein>
<accession>A0A2T4Z0N6</accession>
<sequence length="140" mass="15114">MDQAEVSAHLSRKMTEMAVACGKRFQGYPEDVAAIAAFVEAEMKGQELPGAARDRDTFVAATFERLYPKMLASETCRQAVQNMIAADGGENPFSHHDSNPQYRINTELADALYLSGSALMGSILMVTAGESGGSIAQREH</sequence>
<dbReference type="AlphaFoldDB" id="A0A2T4Z0N6"/>
<proteinExistence type="predicted"/>